<proteinExistence type="predicted"/>
<dbReference type="PANTHER" id="PTHR30363">
    <property type="entry name" value="HTH-TYPE TRANSCRIPTIONAL REGULATOR SRLR-RELATED"/>
    <property type="match status" value="1"/>
</dbReference>
<name>A0A2U3BA95_9VIBR</name>
<reference evidence="2 3" key="1">
    <citation type="submission" date="2018-05" db="EMBL/GenBank/DDBJ databases">
        <title>Vibrio limimaris sp. nov., isolated from marine sediment.</title>
        <authorList>
            <person name="Li C.-M."/>
        </authorList>
    </citation>
    <scope>NUCLEOTIDE SEQUENCE [LARGE SCALE GENOMIC DNA]</scope>
    <source>
        <strain evidence="2 3">E4404</strain>
    </source>
</reference>
<dbReference type="Gene3D" id="1.10.10.10">
    <property type="entry name" value="Winged helix-like DNA-binding domain superfamily/Winged helix DNA-binding domain"/>
    <property type="match status" value="1"/>
</dbReference>
<protein>
    <submittedName>
        <fullName evidence="2">Transcriptional regulator</fullName>
    </submittedName>
</protein>
<feature type="domain" description="Helix-turn-helix type 11" evidence="1">
    <location>
        <begin position="5"/>
        <end position="45"/>
    </location>
</feature>
<evidence type="ECO:0000313" key="2">
    <source>
        <dbReference type="EMBL" id="PWI33726.1"/>
    </source>
</evidence>
<keyword evidence="3" id="KW-1185">Reference proteome</keyword>
<gene>
    <name evidence="2" type="ORF">DI392_09710</name>
</gene>
<dbReference type="InterPro" id="IPR050313">
    <property type="entry name" value="Carb_Metab_HTH_regulators"/>
</dbReference>
<dbReference type="OrthoDB" id="155998at2"/>
<dbReference type="AlphaFoldDB" id="A0A2U3BA95"/>
<dbReference type="Proteomes" id="UP000245362">
    <property type="component" value="Unassembled WGS sequence"/>
</dbReference>
<comment type="caution">
    <text evidence="2">The sequence shown here is derived from an EMBL/GenBank/DDBJ whole genome shotgun (WGS) entry which is preliminary data.</text>
</comment>
<evidence type="ECO:0000259" key="1">
    <source>
        <dbReference type="Pfam" id="PF08279"/>
    </source>
</evidence>
<dbReference type="EMBL" id="QFWT01000004">
    <property type="protein sequence ID" value="PWI33726.1"/>
    <property type="molecule type" value="Genomic_DNA"/>
</dbReference>
<evidence type="ECO:0000313" key="3">
    <source>
        <dbReference type="Proteomes" id="UP000245362"/>
    </source>
</evidence>
<dbReference type="InterPro" id="IPR013196">
    <property type="entry name" value="HTH_11"/>
</dbReference>
<dbReference type="RefSeq" id="WP_109319710.1">
    <property type="nucleotide sequence ID" value="NZ_QFWT01000004.1"/>
</dbReference>
<organism evidence="2 3">
    <name type="scientific">Vibrio albus</name>
    <dbReference type="NCBI Taxonomy" id="2200953"/>
    <lineage>
        <taxon>Bacteria</taxon>
        <taxon>Pseudomonadati</taxon>
        <taxon>Pseudomonadota</taxon>
        <taxon>Gammaproteobacteria</taxon>
        <taxon>Vibrionales</taxon>
        <taxon>Vibrionaceae</taxon>
        <taxon>Vibrio</taxon>
    </lineage>
</organism>
<dbReference type="InterPro" id="IPR036388">
    <property type="entry name" value="WH-like_DNA-bd_sf"/>
</dbReference>
<dbReference type="InterPro" id="IPR036390">
    <property type="entry name" value="WH_DNA-bd_sf"/>
</dbReference>
<dbReference type="PANTHER" id="PTHR30363:SF28">
    <property type="entry name" value="TRANSCRIPTIONAL REGULATORY PROTEIN-RELATED"/>
    <property type="match status" value="1"/>
</dbReference>
<dbReference type="Pfam" id="PF08279">
    <property type="entry name" value="HTH_11"/>
    <property type="match status" value="1"/>
</dbReference>
<dbReference type="SUPFAM" id="SSF46785">
    <property type="entry name" value="Winged helix' DNA-binding domain"/>
    <property type="match status" value="1"/>
</dbReference>
<accession>A0A2U3BA95</accession>
<sequence>MKTPEKILHKLKREGSMTAKKLAEDLSMTTMGARQHLQTLEEDGMIESFDVRVKVGRPNRHWSLTEKGHSYFSDRHGDLSVQVIEAVEELFGTEGLQKVAQDRENKTFTRYQAHLADKHSLKEKLETLTQLREQEGYMAELIATDSGYTLVENHCPICKAAERCPTFCQSEINIFQRLLGDNYQIERSEHIINDERRCVYLIKEK</sequence>